<feature type="transmembrane region" description="Helical" evidence="1">
    <location>
        <begin position="12"/>
        <end position="34"/>
    </location>
</feature>
<keyword evidence="1" id="KW-0812">Transmembrane</keyword>
<keyword evidence="1" id="KW-1133">Transmembrane helix</keyword>
<dbReference type="Proteomes" id="UP000199361">
    <property type="component" value="Unassembled WGS sequence"/>
</dbReference>
<dbReference type="EMBL" id="FOHX01000010">
    <property type="protein sequence ID" value="SEU31243.1"/>
    <property type="molecule type" value="Genomic_DNA"/>
</dbReference>
<evidence type="ECO:0000313" key="2">
    <source>
        <dbReference type="EMBL" id="SEU31243.1"/>
    </source>
</evidence>
<name>A0A1I0KY86_9ACTN</name>
<gene>
    <name evidence="2" type="ORF">SAMN05421811_110233</name>
</gene>
<feature type="transmembrane region" description="Helical" evidence="1">
    <location>
        <begin position="49"/>
        <end position="70"/>
    </location>
</feature>
<reference evidence="2 3" key="1">
    <citation type="submission" date="2016-10" db="EMBL/GenBank/DDBJ databases">
        <authorList>
            <person name="de Groot N.N."/>
        </authorList>
    </citation>
    <scope>NUCLEOTIDE SEQUENCE [LARGE SCALE GENOMIC DNA]</scope>
    <source>
        <strain evidence="2 3">CGMCC 4.5598</strain>
    </source>
</reference>
<sequence length="74" mass="7461">MAGPARAATMGRMTFLGVLLMIQGFGALVAVHVFDRDFGLLHLMFDGGALTVASIVTGVLGLALAVAGIASGDE</sequence>
<keyword evidence="1" id="KW-0472">Membrane</keyword>
<dbReference type="AlphaFoldDB" id="A0A1I0KY86"/>
<accession>A0A1I0KY86</accession>
<keyword evidence="3" id="KW-1185">Reference proteome</keyword>
<protein>
    <submittedName>
        <fullName evidence="2">Uncharacterized protein</fullName>
    </submittedName>
</protein>
<organism evidence="2 3">
    <name type="scientific">Nonomuraea wenchangensis</name>
    <dbReference type="NCBI Taxonomy" id="568860"/>
    <lineage>
        <taxon>Bacteria</taxon>
        <taxon>Bacillati</taxon>
        <taxon>Actinomycetota</taxon>
        <taxon>Actinomycetes</taxon>
        <taxon>Streptosporangiales</taxon>
        <taxon>Streptosporangiaceae</taxon>
        <taxon>Nonomuraea</taxon>
    </lineage>
</organism>
<dbReference type="RefSeq" id="WP_218155963.1">
    <property type="nucleotide sequence ID" value="NZ_FOHX01000010.1"/>
</dbReference>
<evidence type="ECO:0000256" key="1">
    <source>
        <dbReference type="SAM" id="Phobius"/>
    </source>
</evidence>
<evidence type="ECO:0000313" key="3">
    <source>
        <dbReference type="Proteomes" id="UP000199361"/>
    </source>
</evidence>
<proteinExistence type="predicted"/>